<sequence length="1030" mass="119306">MKNRAYFIPYPAVDKALSGDRECSGYFQLLNGYWNFEYFNSIYDVTGKFCEPGYDASGLKKIPVPGAWQNYGYDKHQYTNMKYPFPYDPPYVPADNPCGAYVRQFEINGSSNNMRKYLNFEGVDSCFYLWINGQFIGYSQVSHATSEFDITDFVHEGMNTIAVLVLKWCDGSYFEDQDKFRMSGIFRDVYILYRPEEHIRDFFIKTILKKDYKQAEILVELEFLKNPIAVEYSLFDADGRKVIEKGRAKEKLISFTINNPRLWNAENPNLYTLVLSTDNEAISTRLGVREIKIRDRVVYLNGARVKFKGVNRHDSSPVTGPAVTYEDMLLDLMIMKQHNINAIRTSHYPNSPVFLEFCDKYGFYVIDEADIETHGTTTIYVETKDGSEYPLLAHNPLYEDTILDRVQRCVVRDKNRPCVLIWSLGNESGYGRNFENALKWLKNYDADRLTHYESALYPPNGYACDYSNLDLYSRMYASCEDIVNYFEGGNWDKPFIQCEFVHAMGNGPGDIEEYYELIEKYDGFCGGFVWEWCDHAIFMGKNERGREKFYYGGDFGEFPNDGNFCIDGLVYPDRRPYTGLLEYKNVIRPVRIIKANLKEGKVTIKNMLDFYNLKDYLYINYHVTKNGQLVYEGTVEDSDVLNVKPHGEKVIYLTLEQINEGNCYVKFNYIQKNDMEFTKKGHVLGFDQIEVSIEKKYDTESKIDSIIKRDMLNRIGIEAELADFSNNTGGFDSGTQEEEKRISTINTRESDRSLIVAGQNFKYTYNKNTGAFDQMVYNNEVILAKPMNYNIWRAPTDNDKVMCRKWKECGYDRTISRAYSTNVTQLGSSIRIVSEISVSAVHIQRILNISAQWLVGDTGTVAFNIQVEKNMEMPFLPRFGLRLFLPGEINNVEYFGYGPYESYADKHRASYLGEFRAKVKELHEDYIRPQENGSHWSCHYIKLLSEEGVGLAATNNETFCFNASHYTQEELEAKKHNFELEESGYTVLCLDYTQSGIGSNSCGPELSKKYRFDAQRFEFNMTFKPIVKQI</sequence>
<feature type="domain" description="Beta galactosidase small chain/" evidence="9">
    <location>
        <begin position="755"/>
        <end position="1024"/>
    </location>
</feature>
<evidence type="ECO:0000256" key="7">
    <source>
        <dbReference type="ARBA" id="ARBA00032230"/>
    </source>
</evidence>
<accession>A0A318XQ43</accession>
<dbReference type="OrthoDB" id="9762066at2"/>
<dbReference type="InterPro" id="IPR008979">
    <property type="entry name" value="Galactose-bd-like_sf"/>
</dbReference>
<dbReference type="Pfam" id="PF02836">
    <property type="entry name" value="Glyco_hydro_2_C"/>
    <property type="match status" value="1"/>
</dbReference>
<dbReference type="InterPro" id="IPR017853">
    <property type="entry name" value="GH"/>
</dbReference>
<dbReference type="InterPro" id="IPR023232">
    <property type="entry name" value="Glyco_hydro_2_AS"/>
</dbReference>
<dbReference type="Pfam" id="PF16353">
    <property type="entry name" value="LacZ_4"/>
    <property type="match status" value="1"/>
</dbReference>
<dbReference type="Gene3D" id="2.70.98.10">
    <property type="match status" value="1"/>
</dbReference>
<dbReference type="EC" id="3.2.1.23" evidence="3 8"/>
<dbReference type="PANTHER" id="PTHR46323:SF2">
    <property type="entry name" value="BETA-GALACTOSIDASE"/>
    <property type="match status" value="1"/>
</dbReference>
<evidence type="ECO:0000256" key="1">
    <source>
        <dbReference type="ARBA" id="ARBA00001412"/>
    </source>
</evidence>
<dbReference type="InterPro" id="IPR006101">
    <property type="entry name" value="Glyco_hydro_2"/>
</dbReference>
<dbReference type="RefSeq" id="WP_110461067.1">
    <property type="nucleotide sequence ID" value="NZ_QKMR01000004.1"/>
</dbReference>
<dbReference type="GO" id="GO:0004565">
    <property type="term" value="F:beta-galactosidase activity"/>
    <property type="evidence" value="ECO:0007669"/>
    <property type="project" value="UniProtKB-EC"/>
</dbReference>
<dbReference type="EMBL" id="QKMR01000004">
    <property type="protein sequence ID" value="PYG89185.1"/>
    <property type="molecule type" value="Genomic_DNA"/>
</dbReference>
<dbReference type="Pfam" id="PF00703">
    <property type="entry name" value="Glyco_hydro_2"/>
    <property type="match status" value="1"/>
</dbReference>
<dbReference type="Gene3D" id="2.60.40.10">
    <property type="entry name" value="Immunoglobulins"/>
    <property type="match status" value="2"/>
</dbReference>
<dbReference type="InterPro" id="IPR006104">
    <property type="entry name" value="Glyco_hydro_2_N"/>
</dbReference>
<evidence type="ECO:0000313" key="10">
    <source>
        <dbReference type="EMBL" id="PYG89185.1"/>
    </source>
</evidence>
<evidence type="ECO:0000256" key="2">
    <source>
        <dbReference type="ARBA" id="ARBA00007401"/>
    </source>
</evidence>
<comment type="caution">
    <text evidence="10">The sequence shown here is derived from an EMBL/GenBank/DDBJ whole genome shotgun (WGS) entry which is preliminary data.</text>
</comment>
<dbReference type="InterPro" id="IPR036156">
    <property type="entry name" value="Beta-gal/glucu_dom_sf"/>
</dbReference>
<dbReference type="InterPro" id="IPR013783">
    <property type="entry name" value="Ig-like_fold"/>
</dbReference>
<dbReference type="InterPro" id="IPR011013">
    <property type="entry name" value="Gal_mutarotase_sf_dom"/>
</dbReference>
<dbReference type="AlphaFoldDB" id="A0A318XQ43"/>
<comment type="catalytic activity">
    <reaction evidence="1 8">
        <text>Hydrolysis of terminal non-reducing beta-D-galactose residues in beta-D-galactosides.</text>
        <dbReference type="EC" id="3.2.1.23"/>
    </reaction>
</comment>
<dbReference type="InterPro" id="IPR004199">
    <property type="entry name" value="B-gal_small/dom_5"/>
</dbReference>
<keyword evidence="5 8" id="KW-0378">Hydrolase</keyword>
<dbReference type="SUPFAM" id="SSF49785">
    <property type="entry name" value="Galactose-binding domain-like"/>
    <property type="match status" value="1"/>
</dbReference>
<dbReference type="InterPro" id="IPR050347">
    <property type="entry name" value="Bact_Beta-galactosidase"/>
</dbReference>
<evidence type="ECO:0000256" key="5">
    <source>
        <dbReference type="ARBA" id="ARBA00022801"/>
    </source>
</evidence>
<keyword evidence="11" id="KW-1185">Reference proteome</keyword>
<dbReference type="Proteomes" id="UP000248132">
    <property type="component" value="Unassembled WGS sequence"/>
</dbReference>
<name>A0A318XQ43_9FIRM</name>
<dbReference type="PRINTS" id="PR00132">
    <property type="entry name" value="GLHYDRLASE2"/>
</dbReference>
<dbReference type="Gene3D" id="3.20.20.80">
    <property type="entry name" value="Glycosidases"/>
    <property type="match status" value="1"/>
</dbReference>
<dbReference type="InterPro" id="IPR006103">
    <property type="entry name" value="Glyco_hydro_2_cat"/>
</dbReference>
<dbReference type="GO" id="GO:0005990">
    <property type="term" value="P:lactose catabolic process"/>
    <property type="evidence" value="ECO:0007669"/>
    <property type="project" value="TreeGrafter"/>
</dbReference>
<gene>
    <name evidence="10" type="ORF">LY28_01008</name>
</gene>
<comment type="similarity">
    <text evidence="2 8">Belongs to the glycosyl hydrolase 2 family.</text>
</comment>
<dbReference type="InterPro" id="IPR014718">
    <property type="entry name" value="GH-type_carb-bd"/>
</dbReference>
<dbReference type="InterPro" id="IPR006102">
    <property type="entry name" value="Ig-like_GH2"/>
</dbReference>
<evidence type="ECO:0000256" key="4">
    <source>
        <dbReference type="ARBA" id="ARBA00013303"/>
    </source>
</evidence>
<protein>
    <recommendedName>
        <fullName evidence="4 8">Beta-galactosidase</fullName>
        <ecNumber evidence="3 8">3.2.1.23</ecNumber>
    </recommendedName>
    <alternativeName>
        <fullName evidence="7 8">Lactase</fullName>
    </alternativeName>
</protein>
<evidence type="ECO:0000259" key="9">
    <source>
        <dbReference type="SMART" id="SM01038"/>
    </source>
</evidence>
<dbReference type="InterPro" id="IPR032312">
    <property type="entry name" value="LacZ_4"/>
</dbReference>
<dbReference type="Gene3D" id="2.60.120.260">
    <property type="entry name" value="Galactose-binding domain-like"/>
    <property type="match status" value="1"/>
</dbReference>
<dbReference type="InterPro" id="IPR023230">
    <property type="entry name" value="Glyco_hydro_2_CS"/>
</dbReference>
<dbReference type="PANTHER" id="PTHR46323">
    <property type="entry name" value="BETA-GALACTOSIDASE"/>
    <property type="match status" value="1"/>
</dbReference>
<dbReference type="SMART" id="SM01038">
    <property type="entry name" value="Bgal_small_N"/>
    <property type="match status" value="1"/>
</dbReference>
<dbReference type="SUPFAM" id="SSF51445">
    <property type="entry name" value="(Trans)glycosidases"/>
    <property type="match status" value="1"/>
</dbReference>
<reference evidence="10 11" key="1">
    <citation type="submission" date="2018-06" db="EMBL/GenBank/DDBJ databases">
        <title>Genomic Encyclopedia of Type Strains, Phase I: the one thousand microbial genomes (KMG-I) project.</title>
        <authorList>
            <person name="Kyrpides N."/>
        </authorList>
    </citation>
    <scope>NUCLEOTIDE SEQUENCE [LARGE SCALE GENOMIC DNA]</scope>
    <source>
        <strain evidence="10 11">DSM 19573</strain>
    </source>
</reference>
<dbReference type="GO" id="GO:0030246">
    <property type="term" value="F:carbohydrate binding"/>
    <property type="evidence" value="ECO:0007669"/>
    <property type="project" value="InterPro"/>
</dbReference>
<evidence type="ECO:0000256" key="8">
    <source>
        <dbReference type="RuleBase" id="RU361154"/>
    </source>
</evidence>
<evidence type="ECO:0000313" key="11">
    <source>
        <dbReference type="Proteomes" id="UP000248132"/>
    </source>
</evidence>
<dbReference type="Pfam" id="PF02837">
    <property type="entry name" value="Glyco_hydro_2_N"/>
    <property type="match status" value="1"/>
</dbReference>
<evidence type="ECO:0000256" key="3">
    <source>
        <dbReference type="ARBA" id="ARBA00012756"/>
    </source>
</evidence>
<dbReference type="PROSITE" id="PS00608">
    <property type="entry name" value="GLYCOSYL_HYDROL_F2_2"/>
    <property type="match status" value="1"/>
</dbReference>
<dbReference type="PROSITE" id="PS00719">
    <property type="entry name" value="GLYCOSYL_HYDROL_F2_1"/>
    <property type="match status" value="1"/>
</dbReference>
<dbReference type="SUPFAM" id="SSF74650">
    <property type="entry name" value="Galactose mutarotase-like"/>
    <property type="match status" value="1"/>
</dbReference>
<proteinExistence type="inferred from homology"/>
<keyword evidence="6 8" id="KW-0326">Glycosidase</keyword>
<dbReference type="GO" id="GO:0009341">
    <property type="term" value="C:beta-galactosidase complex"/>
    <property type="evidence" value="ECO:0007669"/>
    <property type="project" value="InterPro"/>
</dbReference>
<dbReference type="SUPFAM" id="SSF49303">
    <property type="entry name" value="beta-Galactosidase/glucuronidase domain"/>
    <property type="match status" value="2"/>
</dbReference>
<dbReference type="Pfam" id="PF02929">
    <property type="entry name" value="Bgal_small_N"/>
    <property type="match status" value="1"/>
</dbReference>
<evidence type="ECO:0000256" key="6">
    <source>
        <dbReference type="ARBA" id="ARBA00023295"/>
    </source>
</evidence>
<organism evidence="10 11">
    <name type="scientific">Ruminiclostridium sufflavum DSM 19573</name>
    <dbReference type="NCBI Taxonomy" id="1121337"/>
    <lineage>
        <taxon>Bacteria</taxon>
        <taxon>Bacillati</taxon>
        <taxon>Bacillota</taxon>
        <taxon>Clostridia</taxon>
        <taxon>Eubacteriales</taxon>
        <taxon>Oscillospiraceae</taxon>
        <taxon>Ruminiclostridium</taxon>
    </lineage>
</organism>